<evidence type="ECO:0000256" key="1">
    <source>
        <dbReference type="SAM" id="Phobius"/>
    </source>
</evidence>
<dbReference type="OrthoDB" id="7923909at2"/>
<keyword evidence="1" id="KW-0812">Transmembrane</keyword>
<name>J0ZWV4_BAREL</name>
<accession>J0ZWV4</accession>
<feature type="transmembrane region" description="Helical" evidence="1">
    <location>
        <begin position="40"/>
        <end position="60"/>
    </location>
</feature>
<dbReference type="EMBL" id="AIMF01000026">
    <property type="protein sequence ID" value="EJF93508.1"/>
    <property type="molecule type" value="Genomic_DNA"/>
</dbReference>
<keyword evidence="1" id="KW-0472">Membrane</keyword>
<keyword evidence="1" id="KW-1133">Transmembrane helix</keyword>
<reference evidence="2 3" key="1">
    <citation type="submission" date="2012-03" db="EMBL/GenBank/DDBJ databases">
        <title>The Genome Sequence of Bartonella elizabethae F9251.</title>
        <authorList>
            <consortium name="The Broad Institute Genome Sequencing Platform"/>
            <consortium name="The Broad Institute Genome Sequencing Center for Infectious Disease"/>
            <person name="Feldgarden M."/>
            <person name="Kirby J."/>
            <person name="Kosoy M."/>
            <person name="Birtles R."/>
            <person name="Probert W.S."/>
            <person name="Chiaraviglio L."/>
            <person name="Young S.K."/>
            <person name="Zeng Q."/>
            <person name="Gargeya S."/>
            <person name="Fitzgerald M."/>
            <person name="Haas B."/>
            <person name="Abouelleil A."/>
            <person name="Alvarado L."/>
            <person name="Arachchi H.M."/>
            <person name="Berlin A."/>
            <person name="Chapman S.B."/>
            <person name="Gearin G."/>
            <person name="Goldberg J."/>
            <person name="Griggs A."/>
            <person name="Gujja S."/>
            <person name="Hansen M."/>
            <person name="Heiman D."/>
            <person name="Howarth C."/>
            <person name="Larimer J."/>
            <person name="Lui A."/>
            <person name="MacDonald P.J.P."/>
            <person name="McCowen C."/>
            <person name="Montmayeur A."/>
            <person name="Murphy C."/>
            <person name="Neiman D."/>
            <person name="Pearson M."/>
            <person name="Priest M."/>
            <person name="Roberts A."/>
            <person name="Saif S."/>
            <person name="Shea T."/>
            <person name="Sisk P."/>
            <person name="Stolte C."/>
            <person name="Sykes S."/>
            <person name="Wortman J."/>
            <person name="Nusbaum C."/>
            <person name="Birren B."/>
        </authorList>
    </citation>
    <scope>NUCLEOTIDE SEQUENCE [LARGE SCALE GENOMIC DNA]</scope>
    <source>
        <strain evidence="2 3">F9251</strain>
    </source>
</reference>
<feature type="transmembrane region" description="Helical" evidence="1">
    <location>
        <begin position="105"/>
        <end position="134"/>
    </location>
</feature>
<evidence type="ECO:0000313" key="3">
    <source>
        <dbReference type="Proteomes" id="UP000008941"/>
    </source>
</evidence>
<protein>
    <submittedName>
        <fullName evidence="2">Uncharacterized protein</fullName>
    </submittedName>
</protein>
<dbReference type="HOGENOM" id="CLU_134251_0_0_5"/>
<comment type="caution">
    <text evidence="2">The sequence shown here is derived from an EMBL/GenBank/DDBJ whole genome shotgun (WGS) entry which is preliminary data.</text>
</comment>
<dbReference type="PATRIC" id="fig|1094555.3.peg.1654"/>
<proteinExistence type="predicted"/>
<dbReference type="RefSeq" id="WP_005775262.1">
    <property type="nucleotide sequence ID" value="NZ_CADEAC010000015.1"/>
</dbReference>
<dbReference type="AlphaFoldDB" id="J0ZWV4"/>
<gene>
    <name evidence="2" type="ORF">MEE_01454</name>
</gene>
<dbReference type="STRING" id="807.GCA_002022705_00915"/>
<organism evidence="2 3">
    <name type="scientific">Bartonella elizabethae F9251 = ATCC 49927</name>
    <dbReference type="NCBI Taxonomy" id="1094555"/>
    <lineage>
        <taxon>Bacteria</taxon>
        <taxon>Pseudomonadati</taxon>
        <taxon>Pseudomonadota</taxon>
        <taxon>Alphaproteobacteria</taxon>
        <taxon>Hyphomicrobiales</taxon>
        <taxon>Bartonellaceae</taxon>
        <taxon>Bartonella</taxon>
    </lineage>
</organism>
<evidence type="ECO:0000313" key="2">
    <source>
        <dbReference type="EMBL" id="EJF93508.1"/>
    </source>
</evidence>
<dbReference type="Proteomes" id="UP000008941">
    <property type="component" value="Unassembled WGS sequence"/>
</dbReference>
<sequence>MIQDQSQQPSACEEKAYISQSELDQLAAFKKAMLLSTKDYVIICCVAILLLVLFATSLSMKPWEFFQFSKEQLQAMKQQNFQEEMQNLFKNPLIEQLRDGGWKSVWAFVCFMPSMILSVLFAFFPLFFILLAMIKRDVKEITQLWETVPEQQQPLDNQSLNTRL</sequence>